<dbReference type="Gene3D" id="1.20.1250.20">
    <property type="entry name" value="MFS general substrate transporter like domains"/>
    <property type="match status" value="2"/>
</dbReference>
<feature type="transmembrane region" description="Helical" evidence="6">
    <location>
        <begin position="209"/>
        <end position="229"/>
    </location>
</feature>
<dbReference type="InterPro" id="IPR036259">
    <property type="entry name" value="MFS_trans_sf"/>
</dbReference>
<dbReference type="CDD" id="cd06173">
    <property type="entry name" value="MFS_MefA_like"/>
    <property type="match status" value="1"/>
</dbReference>
<evidence type="ECO:0000259" key="7">
    <source>
        <dbReference type="PROSITE" id="PS50850"/>
    </source>
</evidence>
<dbReference type="PANTHER" id="PTHR23513:SF18">
    <property type="entry name" value="INTEGRAL MEMBRANE PROTEIN"/>
    <property type="match status" value="1"/>
</dbReference>
<organism evidence="8 9">
    <name type="scientific">Streptomyces kunmingensis</name>
    <dbReference type="NCBI Taxonomy" id="68225"/>
    <lineage>
        <taxon>Bacteria</taxon>
        <taxon>Bacillati</taxon>
        <taxon>Actinomycetota</taxon>
        <taxon>Actinomycetes</taxon>
        <taxon>Kitasatosporales</taxon>
        <taxon>Streptomycetaceae</taxon>
        <taxon>Streptomyces</taxon>
    </lineage>
</organism>
<gene>
    <name evidence="8" type="ORF">OKJ48_19750</name>
</gene>
<feature type="transmembrane region" description="Helical" evidence="6">
    <location>
        <begin position="378"/>
        <end position="397"/>
    </location>
</feature>
<evidence type="ECO:0000256" key="3">
    <source>
        <dbReference type="ARBA" id="ARBA00022692"/>
    </source>
</evidence>
<evidence type="ECO:0000256" key="6">
    <source>
        <dbReference type="SAM" id="Phobius"/>
    </source>
</evidence>
<feature type="transmembrane region" description="Helical" evidence="6">
    <location>
        <begin position="282"/>
        <end position="302"/>
    </location>
</feature>
<feature type="transmembrane region" description="Helical" evidence="6">
    <location>
        <begin position="314"/>
        <end position="335"/>
    </location>
</feature>
<feature type="transmembrane region" description="Helical" evidence="6">
    <location>
        <begin position="249"/>
        <end position="270"/>
    </location>
</feature>
<reference evidence="8 9" key="1">
    <citation type="submission" date="2022-10" db="EMBL/GenBank/DDBJ databases">
        <authorList>
            <person name="Xie J."/>
            <person name="Shen N."/>
        </authorList>
    </citation>
    <scope>NUCLEOTIDE SEQUENCE [LARGE SCALE GENOMIC DNA]</scope>
    <source>
        <strain evidence="8 9">DSM 41681</strain>
    </source>
</reference>
<dbReference type="PROSITE" id="PS50850">
    <property type="entry name" value="MFS"/>
    <property type="match status" value="1"/>
</dbReference>
<feature type="domain" description="Major facilitator superfamily (MFS) profile" evidence="7">
    <location>
        <begin position="9"/>
        <end position="401"/>
    </location>
</feature>
<dbReference type="Pfam" id="PF07690">
    <property type="entry name" value="MFS_1"/>
    <property type="match status" value="1"/>
</dbReference>
<evidence type="ECO:0000256" key="4">
    <source>
        <dbReference type="ARBA" id="ARBA00022989"/>
    </source>
</evidence>
<dbReference type="InterPro" id="IPR020846">
    <property type="entry name" value="MFS_dom"/>
</dbReference>
<comment type="caution">
    <text evidence="8">The sequence shown here is derived from an EMBL/GenBank/DDBJ whole genome shotgun (WGS) entry which is preliminary data.</text>
</comment>
<feature type="transmembrane region" description="Helical" evidence="6">
    <location>
        <begin position="101"/>
        <end position="123"/>
    </location>
</feature>
<dbReference type="SUPFAM" id="SSF103473">
    <property type="entry name" value="MFS general substrate transporter"/>
    <property type="match status" value="1"/>
</dbReference>
<evidence type="ECO:0000256" key="2">
    <source>
        <dbReference type="ARBA" id="ARBA00022475"/>
    </source>
</evidence>
<keyword evidence="4 6" id="KW-1133">Transmembrane helix</keyword>
<name>A0ABU6CCM5_9ACTN</name>
<keyword evidence="2" id="KW-1003">Cell membrane</keyword>
<feature type="transmembrane region" description="Helical" evidence="6">
    <location>
        <begin position="347"/>
        <end position="366"/>
    </location>
</feature>
<evidence type="ECO:0000313" key="8">
    <source>
        <dbReference type="EMBL" id="MEB3962469.1"/>
    </source>
</evidence>
<dbReference type="RefSeq" id="WP_324769999.1">
    <property type="nucleotide sequence ID" value="NZ_BAAATS010000006.1"/>
</dbReference>
<evidence type="ECO:0000313" key="9">
    <source>
        <dbReference type="Proteomes" id="UP001352223"/>
    </source>
</evidence>
<feature type="transmembrane region" description="Helical" evidence="6">
    <location>
        <begin position="170"/>
        <end position="188"/>
    </location>
</feature>
<keyword evidence="5 6" id="KW-0472">Membrane</keyword>
<comment type="subcellular location">
    <subcellularLocation>
        <location evidence="1">Cell membrane</location>
        <topology evidence="1">Multi-pass membrane protein</topology>
    </subcellularLocation>
</comment>
<keyword evidence="9" id="KW-1185">Reference proteome</keyword>
<dbReference type="PANTHER" id="PTHR23513">
    <property type="entry name" value="INTEGRAL MEMBRANE EFFLUX PROTEIN-RELATED"/>
    <property type="match status" value="1"/>
</dbReference>
<feature type="transmembrane region" description="Helical" evidence="6">
    <location>
        <begin position="46"/>
        <end position="69"/>
    </location>
</feature>
<dbReference type="EMBL" id="JAOZYB010000148">
    <property type="protein sequence ID" value="MEB3962469.1"/>
    <property type="molecule type" value="Genomic_DNA"/>
</dbReference>
<sequence length="444" mass="46003">MLAVLRHRTYRRLFAAQVVALVGTGLATVALGLLAYDLAGADAGAVLGTALAIKMTAYVAVAPVVGAFADRLPRRALLVGADLVRAAVAAALPFVDQVGQVYVLVFVLQSASAVFTPAFQAVIPDVLPDERAYTRALSLARLAYDLESLFSPALAAALLSVITYNRLFTGTMFGFLASAALVVGVALPSATCQASRASGSRWVTSGARLFLTVPALRSLLAMNLAVAAASAMVTVNSVVYVREFLGRPVAALPLALGAYGAGSMVVALALPRLLDRVGDRTVMLRGALLLAAVFAVLSVVTAADSGSWRLPALLAVWCAFGAAGSMVLTPTGRLVRRAAPERERTAAFAAQFSMSHACWLLTYPLAGLVGAAAGLQSAVLVLGAVTLGAAVLAVRLWPAAGEAVVHEHVGLAADHPHVRGALRVPHGWRHSHARARDGLHPVRP</sequence>
<evidence type="ECO:0000256" key="5">
    <source>
        <dbReference type="ARBA" id="ARBA00023136"/>
    </source>
</evidence>
<keyword evidence="3 6" id="KW-0812">Transmembrane</keyword>
<feature type="transmembrane region" description="Helical" evidence="6">
    <location>
        <begin position="12"/>
        <end position="34"/>
    </location>
</feature>
<accession>A0ABU6CCM5</accession>
<dbReference type="Proteomes" id="UP001352223">
    <property type="component" value="Unassembled WGS sequence"/>
</dbReference>
<evidence type="ECO:0000256" key="1">
    <source>
        <dbReference type="ARBA" id="ARBA00004651"/>
    </source>
</evidence>
<protein>
    <submittedName>
        <fullName evidence="8">MFS transporter</fullName>
    </submittedName>
</protein>
<proteinExistence type="predicted"/>
<dbReference type="InterPro" id="IPR011701">
    <property type="entry name" value="MFS"/>
</dbReference>